<dbReference type="AlphaFoldDB" id="A0A210PG91"/>
<dbReference type="PANTHER" id="PTHR13362:SF2">
    <property type="entry name" value="SMALL RIBOSOMAL SUBUNIT PROTEIN MS33"/>
    <property type="match status" value="1"/>
</dbReference>
<comment type="subcellular location">
    <subcellularLocation>
        <location evidence="1">Mitochondrion</location>
    </subcellularLocation>
</comment>
<organism evidence="7 8">
    <name type="scientific">Mizuhopecten yessoensis</name>
    <name type="common">Japanese scallop</name>
    <name type="synonym">Patinopecten yessoensis</name>
    <dbReference type="NCBI Taxonomy" id="6573"/>
    <lineage>
        <taxon>Eukaryota</taxon>
        <taxon>Metazoa</taxon>
        <taxon>Spiralia</taxon>
        <taxon>Lophotrochozoa</taxon>
        <taxon>Mollusca</taxon>
        <taxon>Bivalvia</taxon>
        <taxon>Autobranchia</taxon>
        <taxon>Pteriomorphia</taxon>
        <taxon>Pectinida</taxon>
        <taxon>Pectinoidea</taxon>
        <taxon>Pectinidae</taxon>
        <taxon>Mizuhopecten</taxon>
    </lineage>
</organism>
<evidence type="ECO:0000313" key="7">
    <source>
        <dbReference type="EMBL" id="OWF35513.1"/>
    </source>
</evidence>
<proteinExistence type="inferred from homology"/>
<dbReference type="InterPro" id="IPR013219">
    <property type="entry name" value="Ribosomal_mS33"/>
</dbReference>
<name>A0A210PG91_MIZYE</name>
<gene>
    <name evidence="7" type="ORF">KP79_PYT26081</name>
</gene>
<keyword evidence="3 7" id="KW-0689">Ribosomal protein</keyword>
<dbReference type="GO" id="GO:0005739">
    <property type="term" value="C:mitochondrion"/>
    <property type="evidence" value="ECO:0007669"/>
    <property type="project" value="UniProtKB-SubCell"/>
</dbReference>
<dbReference type="GO" id="GO:1990904">
    <property type="term" value="C:ribonucleoprotein complex"/>
    <property type="evidence" value="ECO:0007669"/>
    <property type="project" value="UniProtKB-KW"/>
</dbReference>
<comment type="caution">
    <text evidence="7">The sequence shown here is derived from an EMBL/GenBank/DDBJ whole genome shotgun (WGS) entry which is preliminary data.</text>
</comment>
<dbReference type="Pfam" id="PF08293">
    <property type="entry name" value="MRP-S33"/>
    <property type="match status" value="1"/>
</dbReference>
<comment type="similarity">
    <text evidence="2">Belongs to the mitochondrion-specific ribosomal protein mS33 family.</text>
</comment>
<protein>
    <recommendedName>
        <fullName evidence="6">Small ribosomal subunit protein mS33</fullName>
    </recommendedName>
</protein>
<dbReference type="OrthoDB" id="5980584at2759"/>
<evidence type="ECO:0000256" key="1">
    <source>
        <dbReference type="ARBA" id="ARBA00004173"/>
    </source>
</evidence>
<accession>A0A210PG91</accession>
<dbReference type="STRING" id="6573.A0A210PG91"/>
<sequence length="102" mass="12026">MSQYSLRMGRLAARIFGDVARPTNTKSRRVERMFKEKPFYLRPEVVDYYPNYKVINRLDVKLGTLGMFRDTHLGVINEIQRLNVIRGKVKPEKGKGRRATRR</sequence>
<evidence type="ECO:0000256" key="6">
    <source>
        <dbReference type="ARBA" id="ARBA00035132"/>
    </source>
</evidence>
<evidence type="ECO:0000256" key="5">
    <source>
        <dbReference type="ARBA" id="ARBA00023274"/>
    </source>
</evidence>
<evidence type="ECO:0000256" key="2">
    <source>
        <dbReference type="ARBA" id="ARBA00008970"/>
    </source>
</evidence>
<dbReference type="EMBL" id="NEDP02076723">
    <property type="protein sequence ID" value="OWF35513.1"/>
    <property type="molecule type" value="Genomic_DNA"/>
</dbReference>
<evidence type="ECO:0000313" key="8">
    <source>
        <dbReference type="Proteomes" id="UP000242188"/>
    </source>
</evidence>
<evidence type="ECO:0000256" key="4">
    <source>
        <dbReference type="ARBA" id="ARBA00023128"/>
    </source>
</evidence>
<reference evidence="7 8" key="1">
    <citation type="journal article" date="2017" name="Nat. Ecol. Evol.">
        <title>Scallop genome provides insights into evolution of bilaterian karyotype and development.</title>
        <authorList>
            <person name="Wang S."/>
            <person name="Zhang J."/>
            <person name="Jiao W."/>
            <person name="Li J."/>
            <person name="Xun X."/>
            <person name="Sun Y."/>
            <person name="Guo X."/>
            <person name="Huan P."/>
            <person name="Dong B."/>
            <person name="Zhang L."/>
            <person name="Hu X."/>
            <person name="Sun X."/>
            <person name="Wang J."/>
            <person name="Zhao C."/>
            <person name="Wang Y."/>
            <person name="Wang D."/>
            <person name="Huang X."/>
            <person name="Wang R."/>
            <person name="Lv J."/>
            <person name="Li Y."/>
            <person name="Zhang Z."/>
            <person name="Liu B."/>
            <person name="Lu W."/>
            <person name="Hui Y."/>
            <person name="Liang J."/>
            <person name="Zhou Z."/>
            <person name="Hou R."/>
            <person name="Li X."/>
            <person name="Liu Y."/>
            <person name="Li H."/>
            <person name="Ning X."/>
            <person name="Lin Y."/>
            <person name="Zhao L."/>
            <person name="Xing Q."/>
            <person name="Dou J."/>
            <person name="Li Y."/>
            <person name="Mao J."/>
            <person name="Guo H."/>
            <person name="Dou H."/>
            <person name="Li T."/>
            <person name="Mu C."/>
            <person name="Jiang W."/>
            <person name="Fu Q."/>
            <person name="Fu X."/>
            <person name="Miao Y."/>
            <person name="Liu J."/>
            <person name="Yu Q."/>
            <person name="Li R."/>
            <person name="Liao H."/>
            <person name="Li X."/>
            <person name="Kong Y."/>
            <person name="Jiang Z."/>
            <person name="Chourrout D."/>
            <person name="Li R."/>
            <person name="Bao Z."/>
        </authorList>
    </citation>
    <scope>NUCLEOTIDE SEQUENCE [LARGE SCALE GENOMIC DNA]</scope>
    <source>
        <strain evidence="7 8">PY_sf001</strain>
    </source>
</reference>
<keyword evidence="4" id="KW-0496">Mitochondrion</keyword>
<keyword evidence="5" id="KW-0687">Ribonucleoprotein</keyword>
<evidence type="ECO:0000256" key="3">
    <source>
        <dbReference type="ARBA" id="ARBA00022980"/>
    </source>
</evidence>
<dbReference type="GO" id="GO:0005840">
    <property type="term" value="C:ribosome"/>
    <property type="evidence" value="ECO:0007669"/>
    <property type="project" value="UniProtKB-KW"/>
</dbReference>
<keyword evidence="8" id="KW-1185">Reference proteome</keyword>
<dbReference type="PANTHER" id="PTHR13362">
    <property type="entry name" value="MITOCHONDRIAL RIBOSOMAL PROTEIN S33"/>
    <property type="match status" value="1"/>
</dbReference>
<dbReference type="Proteomes" id="UP000242188">
    <property type="component" value="Unassembled WGS sequence"/>
</dbReference>